<dbReference type="EMBL" id="JBBNAF010000005">
    <property type="protein sequence ID" value="KAK9142417.1"/>
    <property type="molecule type" value="Genomic_DNA"/>
</dbReference>
<dbReference type="AlphaFoldDB" id="A0AAP0PFU0"/>
<accession>A0AAP0PFU0</accession>
<comment type="caution">
    <text evidence="1">The sequence shown here is derived from an EMBL/GenBank/DDBJ whole genome shotgun (WGS) entry which is preliminary data.</text>
</comment>
<organism evidence="1 2">
    <name type="scientific">Stephania yunnanensis</name>
    <dbReference type="NCBI Taxonomy" id="152371"/>
    <lineage>
        <taxon>Eukaryota</taxon>
        <taxon>Viridiplantae</taxon>
        <taxon>Streptophyta</taxon>
        <taxon>Embryophyta</taxon>
        <taxon>Tracheophyta</taxon>
        <taxon>Spermatophyta</taxon>
        <taxon>Magnoliopsida</taxon>
        <taxon>Ranunculales</taxon>
        <taxon>Menispermaceae</taxon>
        <taxon>Menispermoideae</taxon>
        <taxon>Cissampelideae</taxon>
        <taxon>Stephania</taxon>
    </lineage>
</organism>
<protein>
    <submittedName>
        <fullName evidence="1">Uncharacterized protein</fullName>
    </submittedName>
</protein>
<dbReference type="InterPro" id="IPR002591">
    <property type="entry name" value="Phosphodiest/P_Trfase"/>
</dbReference>
<dbReference type="InterPro" id="IPR017850">
    <property type="entry name" value="Alkaline_phosphatase_core_sf"/>
</dbReference>
<dbReference type="CDD" id="cd16018">
    <property type="entry name" value="Enpp"/>
    <property type="match status" value="1"/>
</dbReference>
<dbReference type="Gene3D" id="3.40.720.10">
    <property type="entry name" value="Alkaline Phosphatase, subunit A"/>
    <property type="match status" value="1"/>
</dbReference>
<keyword evidence="2" id="KW-1185">Reference proteome</keyword>
<dbReference type="GO" id="GO:0016787">
    <property type="term" value="F:hydrolase activity"/>
    <property type="evidence" value="ECO:0007669"/>
    <property type="project" value="UniProtKB-ARBA"/>
</dbReference>
<dbReference type="SUPFAM" id="SSF53649">
    <property type="entry name" value="Alkaline phosphatase-like"/>
    <property type="match status" value="1"/>
</dbReference>
<sequence length="273" mass="30367">MISCDGFRFEYQFKTPTPNIDRLLTSGTEAHRGLVPVFPTLTLPNHYSLATGLYPVSHGIPLWLTVTNHGLKAAAYYWPGSEAKKGNWTCPPKLCPKFVYNNLTSFEERMSKAYGPDDPRISDAVAHVDRTIGRLIQGLEKKGIFNDVHIILLGDHGMVGLCDNKVVYLEDLAPWVAIPESWVQTHTPLLTIRPTTNVSSADVVAKMKLGLSSGRVENGEYLKVYLREELPDRFVYKGNDLRLGDSDSRTSGGGVYGGAEENREASVWRATWL</sequence>
<reference evidence="1 2" key="1">
    <citation type="submission" date="2024-01" db="EMBL/GenBank/DDBJ databases">
        <title>Genome assemblies of Stephania.</title>
        <authorList>
            <person name="Yang L."/>
        </authorList>
    </citation>
    <scope>NUCLEOTIDE SEQUENCE [LARGE SCALE GENOMIC DNA]</scope>
    <source>
        <strain evidence="1">YNDBR</strain>
        <tissue evidence="1">Leaf</tissue>
    </source>
</reference>
<evidence type="ECO:0000313" key="2">
    <source>
        <dbReference type="Proteomes" id="UP001420932"/>
    </source>
</evidence>
<evidence type="ECO:0000313" key="1">
    <source>
        <dbReference type="EMBL" id="KAK9142417.1"/>
    </source>
</evidence>
<dbReference type="PANTHER" id="PTHR10151:SF120">
    <property type="entry name" value="BIS(5'-ADENOSYL)-TRIPHOSPHATASE"/>
    <property type="match status" value="1"/>
</dbReference>
<name>A0AAP0PFU0_9MAGN</name>
<gene>
    <name evidence="1" type="ORF">Syun_011817</name>
</gene>
<dbReference type="PANTHER" id="PTHR10151">
    <property type="entry name" value="ECTONUCLEOTIDE PYROPHOSPHATASE/PHOSPHODIESTERASE"/>
    <property type="match status" value="1"/>
</dbReference>
<proteinExistence type="predicted"/>
<dbReference type="Proteomes" id="UP001420932">
    <property type="component" value="Unassembled WGS sequence"/>
</dbReference>
<dbReference type="Pfam" id="PF01663">
    <property type="entry name" value="Phosphodiest"/>
    <property type="match status" value="2"/>
</dbReference>
<dbReference type="GO" id="GO:0005773">
    <property type="term" value="C:vacuole"/>
    <property type="evidence" value="ECO:0007669"/>
    <property type="project" value="TreeGrafter"/>
</dbReference>